<dbReference type="InterPro" id="IPR012657">
    <property type="entry name" value="23S_rRNA-intervening_sequence"/>
</dbReference>
<dbReference type="CDD" id="cd16377">
    <property type="entry name" value="23S_rRNA_IVP_like"/>
    <property type="match status" value="1"/>
</dbReference>
<dbReference type="PANTHER" id="PTHR38471:SF2">
    <property type="entry name" value="FOUR HELIX BUNDLE PROTEIN"/>
    <property type="match status" value="1"/>
</dbReference>
<dbReference type="Pfam" id="PF05635">
    <property type="entry name" value="23S_rRNA_IVP"/>
    <property type="match status" value="1"/>
</dbReference>
<dbReference type="Proteomes" id="UP000606008">
    <property type="component" value="Unassembled WGS sequence"/>
</dbReference>
<evidence type="ECO:0000313" key="2">
    <source>
        <dbReference type="Proteomes" id="UP000606008"/>
    </source>
</evidence>
<protein>
    <submittedName>
        <fullName evidence="1">Four helix bundle protein</fullName>
    </submittedName>
</protein>
<comment type="caution">
    <text evidence="1">The sequence shown here is derived from an EMBL/GenBank/DDBJ whole genome shotgun (WGS) entry which is preliminary data.</text>
</comment>
<dbReference type="Gene3D" id="1.20.1440.60">
    <property type="entry name" value="23S rRNA-intervening sequence"/>
    <property type="match status" value="1"/>
</dbReference>
<keyword evidence="2" id="KW-1185">Reference proteome</keyword>
<gene>
    <name evidence="1" type="ORF">F7231_21950</name>
</gene>
<name>A0ABX0QK64_9BACT</name>
<proteinExistence type="predicted"/>
<dbReference type="EMBL" id="WAEL01000009">
    <property type="protein sequence ID" value="NID12850.1"/>
    <property type="molecule type" value="Genomic_DNA"/>
</dbReference>
<dbReference type="NCBIfam" id="TIGR02436">
    <property type="entry name" value="four helix bundle protein"/>
    <property type="match status" value="1"/>
</dbReference>
<dbReference type="SUPFAM" id="SSF158446">
    <property type="entry name" value="IVS-encoded protein-like"/>
    <property type="match status" value="1"/>
</dbReference>
<evidence type="ECO:0000313" key="1">
    <source>
        <dbReference type="EMBL" id="NID12850.1"/>
    </source>
</evidence>
<reference evidence="2" key="1">
    <citation type="submission" date="2019-09" db="EMBL/GenBank/DDBJ databases">
        <authorList>
            <person name="Jung D.-H."/>
        </authorList>
    </citation>
    <scope>NUCLEOTIDE SEQUENCE [LARGE SCALE GENOMIC DNA]</scope>
    <source>
        <strain evidence="2">JA-25</strain>
    </source>
</reference>
<organism evidence="1 2">
    <name type="scientific">Fibrivirga algicola</name>
    <dbReference type="NCBI Taxonomy" id="2950420"/>
    <lineage>
        <taxon>Bacteria</taxon>
        <taxon>Pseudomonadati</taxon>
        <taxon>Bacteroidota</taxon>
        <taxon>Cytophagia</taxon>
        <taxon>Cytophagales</taxon>
        <taxon>Spirosomataceae</taxon>
        <taxon>Fibrivirga</taxon>
    </lineage>
</organism>
<dbReference type="InterPro" id="IPR036583">
    <property type="entry name" value="23S_rRNA_IVS_sf"/>
</dbReference>
<reference evidence="2" key="2">
    <citation type="submission" date="2023-07" db="EMBL/GenBank/DDBJ databases">
        <authorList>
            <person name="Jung D.-H."/>
        </authorList>
    </citation>
    <scope>NUCLEOTIDE SEQUENCE [LARGE SCALE GENOMIC DNA]</scope>
    <source>
        <strain evidence="2">JA-25</strain>
    </source>
</reference>
<accession>A0ABX0QK64</accession>
<sequence length="124" mass="14633">MTVNSFEELDVYKACRAFRRNMSVLTKRFPTEERYRLTDQLIRSSRSTTANVAEGFGRFHFQENIQFCRQVRGSLTESLEHVLVAHDEGYIDDRLLEQIRIKYIQCLKLLNGYISHLQKQKLSS</sequence>
<dbReference type="PANTHER" id="PTHR38471">
    <property type="entry name" value="FOUR HELIX BUNDLE PROTEIN"/>
    <property type="match status" value="1"/>
</dbReference>
<dbReference type="RefSeq" id="WP_166693556.1">
    <property type="nucleotide sequence ID" value="NZ_WAEL01000009.1"/>
</dbReference>